<evidence type="ECO:0000313" key="1">
    <source>
        <dbReference type="EMBL" id="QJA73011.1"/>
    </source>
</evidence>
<protein>
    <submittedName>
        <fullName evidence="1">Uncharacterized protein</fullName>
    </submittedName>
</protein>
<gene>
    <name evidence="1" type="ORF">MM415A02528_0008</name>
    <name evidence="2" type="ORF">MM415B03066_0012</name>
</gene>
<name>A0A6M3JUS8_9ZZZZ</name>
<accession>A0A6M3JUS8</accession>
<dbReference type="Gene3D" id="2.10.10.20">
    <property type="entry name" value="Carbohydrate-binding module superfamily 5/12"/>
    <property type="match status" value="1"/>
</dbReference>
<proteinExistence type="predicted"/>
<organism evidence="1">
    <name type="scientific">viral metagenome</name>
    <dbReference type="NCBI Taxonomy" id="1070528"/>
    <lineage>
        <taxon>unclassified sequences</taxon>
        <taxon>metagenomes</taxon>
        <taxon>organismal metagenomes</taxon>
    </lineage>
</organism>
<dbReference type="AlphaFoldDB" id="A0A6M3JUS8"/>
<reference evidence="1" key="1">
    <citation type="submission" date="2020-03" db="EMBL/GenBank/DDBJ databases">
        <title>The deep terrestrial virosphere.</title>
        <authorList>
            <person name="Holmfeldt K."/>
            <person name="Nilsson E."/>
            <person name="Simone D."/>
            <person name="Lopez-Fernandez M."/>
            <person name="Wu X."/>
            <person name="de Brujin I."/>
            <person name="Lundin D."/>
            <person name="Andersson A."/>
            <person name="Bertilsson S."/>
            <person name="Dopson M."/>
        </authorList>
    </citation>
    <scope>NUCLEOTIDE SEQUENCE</scope>
    <source>
        <strain evidence="1">MM415A02528</strain>
        <strain evidence="2">MM415B03066</strain>
    </source>
</reference>
<sequence>MAFVSVVNTGFYNLLKLWPETWTANTAYAIGDVVKKTTYNSHSYLCTVAGTSHASTEPTWSTTNGVTQTDGTVTWKVFDPKTYQIKAPQSSTVPYVTFGLMTESPMGTFQDFEKMESLTYWVNAFSKISTADVAEITDEVMTALDDTTLTVTGYTNMKCVREFIGSPIWDIETDIFMIPLRYRVWLSKD</sequence>
<evidence type="ECO:0000313" key="2">
    <source>
        <dbReference type="EMBL" id="QJA87008.1"/>
    </source>
</evidence>
<dbReference type="EMBL" id="MT142675">
    <property type="protein sequence ID" value="QJA87008.1"/>
    <property type="molecule type" value="Genomic_DNA"/>
</dbReference>
<dbReference type="EMBL" id="MT141995">
    <property type="protein sequence ID" value="QJA73011.1"/>
    <property type="molecule type" value="Genomic_DNA"/>
</dbReference>
<dbReference type="Gene3D" id="3.30.2000.30">
    <property type="match status" value="1"/>
</dbReference>
<dbReference type="InterPro" id="IPR053745">
    <property type="entry name" value="Viral_Tail_Comp_sf"/>
</dbReference>